<evidence type="ECO:0000256" key="1">
    <source>
        <dbReference type="ARBA" id="ARBA00023015"/>
    </source>
</evidence>
<keyword evidence="1" id="KW-0805">Transcription regulation</keyword>
<evidence type="ECO:0000313" key="4">
    <source>
        <dbReference type="EMBL" id="QER66450.1"/>
    </source>
</evidence>
<dbReference type="Proteomes" id="UP000325295">
    <property type="component" value="Chromosome"/>
</dbReference>
<name>A0A5P1WXR6_9LACO</name>
<dbReference type="InterPro" id="IPR015358">
    <property type="entry name" value="Tscrpt_reg_MerR_DNA-bd"/>
</dbReference>
<dbReference type="PROSITE" id="PS50937">
    <property type="entry name" value="HTH_MERR_2"/>
    <property type="match status" value="1"/>
</dbReference>
<keyword evidence="2" id="KW-0804">Transcription</keyword>
<dbReference type="InterPro" id="IPR009061">
    <property type="entry name" value="DNA-bd_dom_put_sf"/>
</dbReference>
<dbReference type="EMBL" id="CP043939">
    <property type="protein sequence ID" value="QER66450.1"/>
    <property type="molecule type" value="Genomic_DNA"/>
</dbReference>
<feature type="domain" description="HTH merR-type" evidence="3">
    <location>
        <begin position="10"/>
        <end position="49"/>
    </location>
</feature>
<reference evidence="4 5" key="1">
    <citation type="submission" date="2019-09" db="EMBL/GenBank/DDBJ databases">
        <title>Complete Genome Sequence of Lactobacillus nenjiangensis SH-Y15, isolated from sauerkraut.</title>
        <authorList>
            <person name="Yang H."/>
        </authorList>
    </citation>
    <scope>NUCLEOTIDE SEQUENCE [LARGE SCALE GENOMIC DNA]</scope>
    <source>
        <strain evidence="4 5">SH-Y15</strain>
    </source>
</reference>
<dbReference type="GO" id="GO:0003677">
    <property type="term" value="F:DNA binding"/>
    <property type="evidence" value="ECO:0007669"/>
    <property type="project" value="UniProtKB-KW"/>
</dbReference>
<dbReference type="SUPFAM" id="SSF46955">
    <property type="entry name" value="Putative DNA-binding domain"/>
    <property type="match status" value="1"/>
</dbReference>
<dbReference type="InterPro" id="IPR000551">
    <property type="entry name" value="MerR-type_HTH_dom"/>
</dbReference>
<proteinExistence type="predicted"/>
<dbReference type="OrthoDB" id="9811174at2"/>
<evidence type="ECO:0000313" key="5">
    <source>
        <dbReference type="Proteomes" id="UP000325295"/>
    </source>
</evidence>
<sequence length="99" mass="11272">MLSNLGGSLQRGVRNLRLYDQADLEHVALVRRLKNGGFSLDEILEYTTIRDQGVETIPTRLTLMADKITQLQAKQEAIDASIKYLEEKMLILEAQEKLK</sequence>
<dbReference type="AlphaFoldDB" id="A0A5P1WXR6"/>
<dbReference type="Gene3D" id="1.10.1660.10">
    <property type="match status" value="1"/>
</dbReference>
<dbReference type="KEGG" id="lnn:F0161_00290"/>
<keyword evidence="4" id="KW-0238">DNA-binding</keyword>
<keyword evidence="5" id="KW-1185">Reference proteome</keyword>
<evidence type="ECO:0000256" key="2">
    <source>
        <dbReference type="ARBA" id="ARBA00023163"/>
    </source>
</evidence>
<gene>
    <name evidence="4" type="ORF">F0161_00290</name>
</gene>
<evidence type="ECO:0000259" key="3">
    <source>
        <dbReference type="PROSITE" id="PS50937"/>
    </source>
</evidence>
<protein>
    <submittedName>
        <fullName evidence="4">MerR family DNA-binding protein</fullName>
    </submittedName>
</protein>
<dbReference type="Pfam" id="PF09278">
    <property type="entry name" value="MerR-DNA-bind"/>
    <property type="match status" value="1"/>
</dbReference>
<accession>A0A5P1WXR6</accession>
<organism evidence="4 5">
    <name type="scientific">Paucilactobacillus nenjiangensis</name>
    <dbReference type="NCBI Taxonomy" id="1296540"/>
    <lineage>
        <taxon>Bacteria</taxon>
        <taxon>Bacillati</taxon>
        <taxon>Bacillota</taxon>
        <taxon>Bacilli</taxon>
        <taxon>Lactobacillales</taxon>
        <taxon>Lactobacillaceae</taxon>
        <taxon>Paucilactobacillus</taxon>
    </lineage>
</organism>
<dbReference type="GO" id="GO:0006355">
    <property type="term" value="P:regulation of DNA-templated transcription"/>
    <property type="evidence" value="ECO:0007669"/>
    <property type="project" value="InterPro"/>
</dbReference>